<evidence type="ECO:0000256" key="11">
    <source>
        <dbReference type="PIRNR" id="PIRNR000109"/>
    </source>
</evidence>
<dbReference type="Gene3D" id="1.20.5.320">
    <property type="entry name" value="6-Phosphogluconate Dehydrogenase, domain 3"/>
    <property type="match status" value="1"/>
</dbReference>
<dbReference type="NCBIfam" id="NF006765">
    <property type="entry name" value="PRK09287.1"/>
    <property type="match status" value="1"/>
</dbReference>
<keyword evidence="9 11" id="KW-0570">Pentose shunt</keyword>
<evidence type="ECO:0000256" key="10">
    <source>
        <dbReference type="ARBA" id="ARBA00048640"/>
    </source>
</evidence>
<evidence type="ECO:0000313" key="17">
    <source>
        <dbReference type="Proteomes" id="UP000275281"/>
    </source>
</evidence>
<organism evidence="16 17">
    <name type="scientific">Alteromonas sediminis</name>
    <dbReference type="NCBI Taxonomy" id="2259342"/>
    <lineage>
        <taxon>Bacteria</taxon>
        <taxon>Pseudomonadati</taxon>
        <taxon>Pseudomonadota</taxon>
        <taxon>Gammaproteobacteria</taxon>
        <taxon>Alteromonadales</taxon>
        <taxon>Alteromonadaceae</taxon>
        <taxon>Alteromonas/Salinimonas group</taxon>
        <taxon>Alteromonas</taxon>
    </lineage>
</organism>
<feature type="binding site" description="in other chain" evidence="13">
    <location>
        <begin position="144"/>
        <end position="146"/>
    </location>
    <ligand>
        <name>substrate</name>
        <note>ligand shared between dimeric partners</note>
    </ligand>
</feature>
<evidence type="ECO:0000256" key="7">
    <source>
        <dbReference type="ARBA" id="ARBA00023002"/>
    </source>
</evidence>
<sequence>MQHATTSTPSTEQCDIGFIGLGVMGKNLTLNLADNGYRIACFDLDQEKVDSILATDKEERGDLPARIVGCKSYTELLSKLAAPHLIILSVPAGEPVDHVCHHLIDAGIQPDDIVIDTGNSLWTDSVNREAQYKGKFIFFSTAVSGGEVGARFGPSLMPSGDPYAWTRIEPVMQAIAAKVDPNTGKPIESNTPGQPVKEGEPCATYIGPVGAGHYVKMVHNGIEYADMQLICEVYHVMRVALGMSPSEIADVFSEWNQGELNSYLIEISAEVLRQRDDESDGPLVDVIMDKAGQKGTGLWTAVSALQVGSPAQTITQAVFARSISSLKSERVQASECLTGPDNKTLSDQEKQAWISELKHALYCSKICAYAQGFQLMAMAGKEHGWKLDFAEIAKIWRAGCIIRAVFLQSITKAYENNDQLANLLLDPFFANQITRYQQDWRTALSKAVMAGIPCPAMTSAISYYDAYRTSVLPANLLQGQRDFFGAHTFERTDKQPGKKYHVEWSDPNRPIVPIKR</sequence>
<dbReference type="PANTHER" id="PTHR11811">
    <property type="entry name" value="6-PHOSPHOGLUCONATE DEHYDROGENASE"/>
    <property type="match status" value="1"/>
</dbReference>
<dbReference type="Pfam" id="PF03446">
    <property type="entry name" value="NAD_binding_2"/>
    <property type="match status" value="1"/>
</dbReference>
<comment type="function">
    <text evidence="1 11">Catalyzes the oxidative decarboxylation of 6-phosphogluconate to ribulose 5-phosphate and CO(2), with concomitant reduction of NADP to NADPH.</text>
</comment>
<dbReference type="PRINTS" id="PR00076">
    <property type="entry name" value="6PGDHDRGNASE"/>
</dbReference>
<dbReference type="GO" id="GO:0006098">
    <property type="term" value="P:pentose-phosphate shunt"/>
    <property type="evidence" value="ECO:0007669"/>
    <property type="project" value="UniProtKB-UniPathway"/>
</dbReference>
<gene>
    <name evidence="16" type="primary">gndA</name>
    <name evidence="16" type="ORF">DRW07_05020</name>
</gene>
<dbReference type="GO" id="GO:0050661">
    <property type="term" value="F:NADP binding"/>
    <property type="evidence" value="ECO:0007669"/>
    <property type="project" value="InterPro"/>
</dbReference>
<dbReference type="InterPro" id="IPR013328">
    <property type="entry name" value="6PGD_dom2"/>
</dbReference>
<dbReference type="SUPFAM" id="SSF48179">
    <property type="entry name" value="6-phosphogluconate dehydrogenase C-terminal domain-like"/>
    <property type="match status" value="1"/>
</dbReference>
<dbReference type="Gene3D" id="3.40.50.720">
    <property type="entry name" value="NAD(P)-binding Rossmann-like Domain"/>
    <property type="match status" value="1"/>
</dbReference>
<feature type="binding site" description="in other chain" evidence="13">
    <location>
        <position position="119"/>
    </location>
    <ligand>
        <name>substrate</name>
        <note>ligand shared between dimeric partners</note>
    </ligand>
</feature>
<dbReference type="OrthoDB" id="9804542at2"/>
<evidence type="ECO:0000259" key="15">
    <source>
        <dbReference type="SMART" id="SM01350"/>
    </source>
</evidence>
<evidence type="ECO:0000256" key="4">
    <source>
        <dbReference type="ARBA" id="ARBA00011738"/>
    </source>
</evidence>
<dbReference type="InterPro" id="IPR036291">
    <property type="entry name" value="NAD(P)-bd_dom_sf"/>
</dbReference>
<feature type="active site" description="Proton acceptor" evidence="12">
    <location>
        <position position="216"/>
    </location>
</feature>
<comment type="similarity">
    <text evidence="3 11 14">Belongs to the 6-phosphogluconate dehydrogenase family.</text>
</comment>
<keyword evidence="8 14" id="KW-0311">Gluconate utilization</keyword>
<proteinExistence type="inferred from homology"/>
<evidence type="ECO:0000256" key="2">
    <source>
        <dbReference type="ARBA" id="ARBA00004874"/>
    </source>
</evidence>
<dbReference type="GO" id="GO:0019521">
    <property type="term" value="P:D-gluconate metabolic process"/>
    <property type="evidence" value="ECO:0007669"/>
    <property type="project" value="UniProtKB-KW"/>
</dbReference>
<accession>A0A3N5Y3U2</accession>
<feature type="binding site" description="in other chain" evidence="13">
    <location>
        <begin position="219"/>
        <end position="220"/>
    </location>
    <ligand>
        <name>substrate</name>
        <note>ligand shared between dimeric partners</note>
    </ligand>
</feature>
<evidence type="ECO:0000256" key="9">
    <source>
        <dbReference type="ARBA" id="ARBA00023126"/>
    </source>
</evidence>
<evidence type="ECO:0000256" key="1">
    <source>
        <dbReference type="ARBA" id="ARBA00002526"/>
    </source>
</evidence>
<dbReference type="AlphaFoldDB" id="A0A3N5Y3U2"/>
<evidence type="ECO:0000256" key="5">
    <source>
        <dbReference type="ARBA" id="ARBA00013011"/>
    </source>
</evidence>
<comment type="caution">
    <text evidence="16">The sequence shown here is derived from an EMBL/GenBank/DDBJ whole genome shotgun (WGS) entry which is preliminary data.</text>
</comment>
<keyword evidence="7 11" id="KW-0560">Oxidoreductase</keyword>
<keyword evidence="11 14" id="KW-0521">NADP</keyword>
<dbReference type="FunFam" id="1.10.1040.10:FF:000002">
    <property type="entry name" value="6-phosphogluconate dehydrogenase, decarboxylating"/>
    <property type="match status" value="1"/>
</dbReference>
<feature type="binding site" description="in other chain" evidence="13">
    <location>
        <position position="294"/>
    </location>
    <ligand>
        <name>substrate</name>
        <note>ligand shared between dimeric partners</note>
    </ligand>
</feature>
<protein>
    <recommendedName>
        <fullName evidence="6 11">6-phosphogluconate dehydrogenase, decarboxylating</fullName>
        <ecNumber evidence="5 11">1.1.1.44</ecNumber>
    </recommendedName>
</protein>
<dbReference type="RefSeq" id="WP_124026757.1">
    <property type="nucleotide sequence ID" value="NZ_JBHRSN010000005.1"/>
</dbReference>
<evidence type="ECO:0000256" key="14">
    <source>
        <dbReference type="RuleBase" id="RU000485"/>
    </source>
</evidence>
<dbReference type="InterPro" id="IPR006183">
    <property type="entry name" value="Pgluconate_DH"/>
</dbReference>
<evidence type="ECO:0000313" key="16">
    <source>
        <dbReference type="EMBL" id="RPJ68757.1"/>
    </source>
</evidence>
<dbReference type="NCBIfam" id="TIGR00873">
    <property type="entry name" value="gnd"/>
    <property type="match status" value="1"/>
</dbReference>
<dbReference type="PIRSF" id="PIRSF000109">
    <property type="entry name" value="6PGD"/>
    <property type="match status" value="1"/>
</dbReference>
<dbReference type="InterPro" id="IPR006113">
    <property type="entry name" value="6PGDH_Gnd/GntZ"/>
</dbReference>
<name>A0A3N5Y3U2_9ALTE</name>
<feature type="active site" description="Proton donor" evidence="12">
    <location>
        <position position="223"/>
    </location>
</feature>
<dbReference type="InterPro" id="IPR006115">
    <property type="entry name" value="6PGDH_NADP-bd"/>
</dbReference>
<feature type="domain" description="6-phosphogluconate dehydrogenase C-terminal" evidence="15">
    <location>
        <begin position="212"/>
        <end position="505"/>
    </location>
</feature>
<feature type="binding site" evidence="13">
    <location>
        <position position="487"/>
    </location>
    <ligand>
        <name>substrate</name>
        <note>ligand shared between dimeric partners</note>
    </ligand>
</feature>
<comment type="subunit">
    <text evidence="4 11">Homodimer.</text>
</comment>
<dbReference type="PROSITE" id="PS00461">
    <property type="entry name" value="6PGD"/>
    <property type="match status" value="1"/>
</dbReference>
<dbReference type="UniPathway" id="UPA00115">
    <property type="reaction ID" value="UER00410"/>
</dbReference>
<keyword evidence="17" id="KW-1185">Reference proteome</keyword>
<dbReference type="Gene3D" id="1.10.1040.10">
    <property type="entry name" value="N-(1-d-carboxylethyl)-l-norvaline Dehydrogenase, domain 2"/>
    <property type="match status" value="1"/>
</dbReference>
<dbReference type="SMART" id="SM01350">
    <property type="entry name" value="6PGD"/>
    <property type="match status" value="1"/>
</dbReference>
<dbReference type="InterPro" id="IPR008927">
    <property type="entry name" value="6-PGluconate_DH-like_C_sf"/>
</dbReference>
<dbReference type="GO" id="GO:0004616">
    <property type="term" value="F:phosphogluconate dehydrogenase (decarboxylating) activity"/>
    <property type="evidence" value="ECO:0007669"/>
    <property type="project" value="UniProtKB-EC"/>
</dbReference>
<feature type="binding site" evidence="13">
    <location>
        <position position="481"/>
    </location>
    <ligand>
        <name>substrate</name>
        <note>ligand shared between dimeric partners</note>
    </ligand>
</feature>
<dbReference type="Pfam" id="PF00393">
    <property type="entry name" value="6PGD"/>
    <property type="match status" value="1"/>
</dbReference>
<comment type="pathway">
    <text evidence="2 11 14">Carbohydrate degradation; pentose phosphate pathway; D-ribulose 5-phosphate from D-glucose 6-phosphate (oxidative stage): step 3/3.</text>
</comment>
<dbReference type="InterPro" id="IPR006184">
    <property type="entry name" value="6PGdom_BS"/>
</dbReference>
<feature type="binding site" description="in other chain" evidence="13">
    <location>
        <position position="321"/>
    </location>
    <ligand>
        <name>substrate</name>
        <note>ligand shared between dimeric partners</note>
    </ligand>
</feature>
<evidence type="ECO:0000256" key="8">
    <source>
        <dbReference type="ARBA" id="ARBA00023064"/>
    </source>
</evidence>
<feature type="binding site" description="in other chain" evidence="13">
    <location>
        <position position="224"/>
    </location>
    <ligand>
        <name>substrate</name>
        <note>ligand shared between dimeric partners</note>
    </ligand>
</feature>
<evidence type="ECO:0000256" key="6">
    <source>
        <dbReference type="ARBA" id="ARBA00018193"/>
    </source>
</evidence>
<reference evidence="16 17" key="1">
    <citation type="submission" date="2018-11" db="EMBL/GenBank/DDBJ databases">
        <authorList>
            <person name="Ye M.-Q."/>
            <person name="Du Z.-J."/>
        </authorList>
    </citation>
    <scope>NUCLEOTIDE SEQUENCE [LARGE SCALE GENOMIC DNA]</scope>
    <source>
        <strain evidence="16 17">U0105</strain>
    </source>
</reference>
<dbReference type="InterPro" id="IPR006114">
    <property type="entry name" value="6PGDH_C"/>
</dbReference>
<dbReference type="EC" id="1.1.1.44" evidence="5 11"/>
<evidence type="ECO:0000256" key="13">
    <source>
        <dbReference type="PIRSR" id="PIRSR000109-2"/>
    </source>
</evidence>
<evidence type="ECO:0000256" key="12">
    <source>
        <dbReference type="PIRSR" id="PIRSR000109-1"/>
    </source>
</evidence>
<evidence type="ECO:0000256" key="3">
    <source>
        <dbReference type="ARBA" id="ARBA00008419"/>
    </source>
</evidence>
<dbReference type="Proteomes" id="UP000275281">
    <property type="component" value="Unassembled WGS sequence"/>
</dbReference>
<dbReference type="SUPFAM" id="SSF51735">
    <property type="entry name" value="NAD(P)-binding Rossmann-fold domains"/>
    <property type="match status" value="1"/>
</dbReference>
<comment type="catalytic activity">
    <reaction evidence="10 11 14">
        <text>6-phospho-D-gluconate + NADP(+) = D-ribulose 5-phosphate + CO2 + NADPH</text>
        <dbReference type="Rhea" id="RHEA:10116"/>
        <dbReference type="ChEBI" id="CHEBI:16526"/>
        <dbReference type="ChEBI" id="CHEBI:57783"/>
        <dbReference type="ChEBI" id="CHEBI:58121"/>
        <dbReference type="ChEBI" id="CHEBI:58349"/>
        <dbReference type="ChEBI" id="CHEBI:58759"/>
        <dbReference type="EC" id="1.1.1.44"/>
    </reaction>
</comment>
<dbReference type="EMBL" id="RPOK01000001">
    <property type="protein sequence ID" value="RPJ68757.1"/>
    <property type="molecule type" value="Genomic_DNA"/>
</dbReference>